<keyword evidence="4" id="KW-1185">Reference proteome</keyword>
<evidence type="ECO:0000256" key="1">
    <source>
        <dbReference type="SAM" id="MobiDB-lite"/>
    </source>
</evidence>
<gene>
    <name evidence="3" type="ORF">SE17_02600</name>
</gene>
<dbReference type="EMBL" id="LJCR01000030">
    <property type="protein sequence ID" value="KPV54628.1"/>
    <property type="molecule type" value="Genomic_DNA"/>
</dbReference>
<accession>A0A0P9DGI5</accession>
<feature type="region of interest" description="Disordered" evidence="1">
    <location>
        <begin position="1"/>
        <end position="22"/>
    </location>
</feature>
<evidence type="ECO:0000313" key="3">
    <source>
        <dbReference type="EMBL" id="KPV54628.1"/>
    </source>
</evidence>
<sequence length="154" mass="16355">MQTLRGTVTNLNRSTQVSGGGQNSSVITTNVAVFELDGHPVTLRDREAIILKDGDEIIVSGQRGNDGVFKAFAYRNITKNVHGGNSGMVGIVSSIILLMLPVIGCMLAGMMNAVSSGSGISMLCLFPLFIVAPIVGAILLYYSIKQRRAWQAVA</sequence>
<evidence type="ECO:0000313" key="4">
    <source>
        <dbReference type="Proteomes" id="UP000050509"/>
    </source>
</evidence>
<evidence type="ECO:0000256" key="2">
    <source>
        <dbReference type="SAM" id="Phobius"/>
    </source>
</evidence>
<protein>
    <submittedName>
        <fullName evidence="3">Uncharacterized protein</fullName>
    </submittedName>
</protein>
<proteinExistence type="predicted"/>
<feature type="transmembrane region" description="Helical" evidence="2">
    <location>
        <begin position="89"/>
        <end position="114"/>
    </location>
</feature>
<dbReference type="AlphaFoldDB" id="A0A0P9DGI5"/>
<feature type="transmembrane region" description="Helical" evidence="2">
    <location>
        <begin position="120"/>
        <end position="142"/>
    </location>
</feature>
<reference evidence="3 4" key="1">
    <citation type="submission" date="2015-09" db="EMBL/GenBank/DDBJ databases">
        <title>Draft genome sequence of Kouleothrix aurantiaca JCM 19913.</title>
        <authorList>
            <person name="Hemp J."/>
        </authorList>
    </citation>
    <scope>NUCLEOTIDE SEQUENCE [LARGE SCALE GENOMIC DNA]</scope>
    <source>
        <strain evidence="3 4">COM-B</strain>
    </source>
</reference>
<keyword evidence="2" id="KW-1133">Transmembrane helix</keyword>
<comment type="caution">
    <text evidence="3">The sequence shown here is derived from an EMBL/GenBank/DDBJ whole genome shotgun (WGS) entry which is preliminary data.</text>
</comment>
<dbReference type="Proteomes" id="UP000050509">
    <property type="component" value="Unassembled WGS sequence"/>
</dbReference>
<keyword evidence="2" id="KW-0812">Transmembrane</keyword>
<organism evidence="3 4">
    <name type="scientific">Kouleothrix aurantiaca</name>
    <dbReference type="NCBI Taxonomy" id="186479"/>
    <lineage>
        <taxon>Bacteria</taxon>
        <taxon>Bacillati</taxon>
        <taxon>Chloroflexota</taxon>
        <taxon>Chloroflexia</taxon>
        <taxon>Chloroflexales</taxon>
        <taxon>Roseiflexineae</taxon>
        <taxon>Roseiflexaceae</taxon>
        <taxon>Kouleothrix</taxon>
    </lineage>
</organism>
<name>A0A0P9DGI5_9CHLR</name>
<keyword evidence="2" id="KW-0472">Membrane</keyword>